<dbReference type="RefSeq" id="WP_267677807.1">
    <property type="nucleotide sequence ID" value="NZ_CP113088.1"/>
</dbReference>
<dbReference type="KEGG" id="lnu:N7U66_06570"/>
<feature type="chain" id="PRO_5039134334" description="OmpA family protein" evidence="1">
    <location>
        <begin position="23"/>
        <end position="224"/>
    </location>
</feature>
<dbReference type="AlphaFoldDB" id="A0A9E8SEH8"/>
<dbReference type="EMBL" id="CP113088">
    <property type="protein sequence ID" value="WAC03231.1"/>
    <property type="molecule type" value="Genomic_DNA"/>
</dbReference>
<protein>
    <recommendedName>
        <fullName evidence="4">OmpA family protein</fullName>
    </recommendedName>
</protein>
<reference evidence="2" key="1">
    <citation type="submission" date="2022-11" db="EMBL/GenBank/DDBJ databases">
        <title>Lacinutrix neustonica HL-RS19T sp. nov., isolated from the surface microlayer sample of brackish Lake Shihwa.</title>
        <authorList>
            <person name="Choi J.Y."/>
            <person name="Hwang C.Y."/>
        </authorList>
    </citation>
    <scope>NUCLEOTIDE SEQUENCE</scope>
    <source>
        <strain evidence="2">HL-RS19</strain>
    </source>
</reference>
<keyword evidence="3" id="KW-1185">Reference proteome</keyword>
<keyword evidence="1" id="KW-0732">Signal</keyword>
<name>A0A9E8SEH8_9FLAO</name>
<evidence type="ECO:0000313" key="3">
    <source>
        <dbReference type="Proteomes" id="UP001164705"/>
    </source>
</evidence>
<gene>
    <name evidence="2" type="ORF">N7U66_06570</name>
</gene>
<accession>A0A9E8SEH8</accession>
<evidence type="ECO:0000313" key="2">
    <source>
        <dbReference type="EMBL" id="WAC03231.1"/>
    </source>
</evidence>
<proteinExistence type="predicted"/>
<feature type="signal peptide" evidence="1">
    <location>
        <begin position="1"/>
        <end position="22"/>
    </location>
</feature>
<evidence type="ECO:0008006" key="4">
    <source>
        <dbReference type="Google" id="ProtNLM"/>
    </source>
</evidence>
<sequence length="224" mass="25131">MKPFGYLFFIFVCALSFQTSHSQTVNKPWTTSFGTSAINNPVREQEAGVGRFKTWNQNPAGFRLSAGRLIKNKLSFEGVASLNSIQENYPILDAEISEPEYPYISLDGMFKYQFSNGLNILDPYITIGGGYTWLDTIGAGTINGGVGLNIWIGHSFGFNVQSVYKHAFEDYGLKHYQHSAGIVFRFGGKDTDNDGINDTEDACPELFGSYETKGCPRYRQRWCY</sequence>
<dbReference type="SUPFAM" id="SSF56925">
    <property type="entry name" value="OMPA-like"/>
    <property type="match status" value="1"/>
</dbReference>
<evidence type="ECO:0000256" key="1">
    <source>
        <dbReference type="SAM" id="SignalP"/>
    </source>
</evidence>
<dbReference type="Proteomes" id="UP001164705">
    <property type="component" value="Chromosome"/>
</dbReference>
<organism evidence="2 3">
    <name type="scientific">Lacinutrix neustonica</name>
    <dbReference type="NCBI Taxonomy" id="2980107"/>
    <lineage>
        <taxon>Bacteria</taxon>
        <taxon>Pseudomonadati</taxon>
        <taxon>Bacteroidota</taxon>
        <taxon>Flavobacteriia</taxon>
        <taxon>Flavobacteriales</taxon>
        <taxon>Flavobacteriaceae</taxon>
        <taxon>Lacinutrix</taxon>
    </lineage>
</organism>
<dbReference type="InterPro" id="IPR011250">
    <property type="entry name" value="OMP/PagP_B-barrel"/>
</dbReference>
<dbReference type="Gene3D" id="2.40.160.20">
    <property type="match status" value="1"/>
</dbReference>